<feature type="region of interest" description="Disordered" evidence="1">
    <location>
        <begin position="791"/>
        <end position="819"/>
    </location>
</feature>
<feature type="compositionally biased region" description="Basic and acidic residues" evidence="1">
    <location>
        <begin position="695"/>
        <end position="705"/>
    </location>
</feature>
<dbReference type="SUPFAM" id="SSF51445">
    <property type="entry name" value="(Trans)glycosidases"/>
    <property type="match status" value="1"/>
</dbReference>
<comment type="caution">
    <text evidence="4">The sequence shown here is derived from an EMBL/GenBank/DDBJ whole genome shotgun (WGS) entry which is preliminary data.</text>
</comment>
<keyword evidence="5" id="KW-1185">Reference proteome</keyword>
<evidence type="ECO:0000259" key="3">
    <source>
        <dbReference type="SMART" id="SM00642"/>
    </source>
</evidence>
<evidence type="ECO:0000313" key="5">
    <source>
        <dbReference type="Proteomes" id="UP000719412"/>
    </source>
</evidence>
<name>A0A8J6HJU1_TENMO</name>
<keyword evidence="2" id="KW-1133">Transmembrane helix</keyword>
<dbReference type="PANTHER" id="PTHR10357:SF225">
    <property type="entry name" value="MALTASE 1-LIKE PROTEIN"/>
    <property type="match status" value="1"/>
</dbReference>
<evidence type="ECO:0000256" key="2">
    <source>
        <dbReference type="SAM" id="Phobius"/>
    </source>
</evidence>
<feature type="transmembrane region" description="Helical" evidence="2">
    <location>
        <begin position="147"/>
        <end position="167"/>
    </location>
</feature>
<dbReference type="SMART" id="SM00642">
    <property type="entry name" value="Aamy"/>
    <property type="match status" value="1"/>
</dbReference>
<dbReference type="PANTHER" id="PTHR10357">
    <property type="entry name" value="ALPHA-AMYLASE FAMILY MEMBER"/>
    <property type="match status" value="1"/>
</dbReference>
<organism evidence="4 5">
    <name type="scientific">Tenebrio molitor</name>
    <name type="common">Yellow mealworm beetle</name>
    <dbReference type="NCBI Taxonomy" id="7067"/>
    <lineage>
        <taxon>Eukaryota</taxon>
        <taxon>Metazoa</taxon>
        <taxon>Ecdysozoa</taxon>
        <taxon>Arthropoda</taxon>
        <taxon>Hexapoda</taxon>
        <taxon>Insecta</taxon>
        <taxon>Pterygota</taxon>
        <taxon>Neoptera</taxon>
        <taxon>Endopterygota</taxon>
        <taxon>Coleoptera</taxon>
        <taxon>Polyphaga</taxon>
        <taxon>Cucujiformia</taxon>
        <taxon>Tenebrionidae</taxon>
        <taxon>Tenebrio</taxon>
    </lineage>
</organism>
<evidence type="ECO:0000313" key="4">
    <source>
        <dbReference type="EMBL" id="KAH0815638.1"/>
    </source>
</evidence>
<keyword evidence="2" id="KW-0472">Membrane</keyword>
<keyword evidence="2" id="KW-0812">Transmembrane</keyword>
<evidence type="ECO:0000256" key="1">
    <source>
        <dbReference type="SAM" id="MobiDB-lite"/>
    </source>
</evidence>
<protein>
    <recommendedName>
        <fullName evidence="3">Glycosyl hydrolase family 13 catalytic domain-containing protein</fullName>
    </recommendedName>
</protein>
<feature type="region of interest" description="Disordered" evidence="1">
    <location>
        <begin position="695"/>
        <end position="717"/>
    </location>
</feature>
<reference evidence="4" key="2">
    <citation type="submission" date="2021-08" db="EMBL/GenBank/DDBJ databases">
        <authorList>
            <person name="Eriksson T."/>
        </authorList>
    </citation>
    <scope>NUCLEOTIDE SEQUENCE</scope>
    <source>
        <strain evidence="4">Stoneville</strain>
        <tissue evidence="4">Whole head</tissue>
    </source>
</reference>
<dbReference type="AlphaFoldDB" id="A0A8J6HJU1"/>
<dbReference type="GO" id="GO:0005975">
    <property type="term" value="P:carbohydrate metabolic process"/>
    <property type="evidence" value="ECO:0007669"/>
    <property type="project" value="InterPro"/>
</dbReference>
<dbReference type="Gene3D" id="3.20.20.80">
    <property type="entry name" value="Glycosidases"/>
    <property type="match status" value="1"/>
</dbReference>
<reference evidence="4" key="1">
    <citation type="journal article" date="2020" name="J Insects Food Feed">
        <title>The yellow mealworm (Tenebrio molitor) genome: a resource for the emerging insects as food and feed industry.</title>
        <authorList>
            <person name="Eriksson T."/>
            <person name="Andere A."/>
            <person name="Kelstrup H."/>
            <person name="Emery V."/>
            <person name="Picard C."/>
        </authorList>
    </citation>
    <scope>NUCLEOTIDE SEQUENCE</scope>
    <source>
        <strain evidence="4">Stoneville</strain>
        <tissue evidence="4">Whole head</tissue>
    </source>
</reference>
<proteinExistence type="predicted"/>
<dbReference type="Pfam" id="PF00128">
    <property type="entry name" value="Alpha-amylase"/>
    <property type="match status" value="1"/>
</dbReference>
<accession>A0A8J6HJU1</accession>
<dbReference type="CDD" id="cd00551">
    <property type="entry name" value="AmyAc_family"/>
    <property type="match status" value="1"/>
</dbReference>
<gene>
    <name evidence="4" type="ORF">GEV33_007152</name>
</gene>
<dbReference type="InterPro" id="IPR006047">
    <property type="entry name" value="GH13_cat_dom"/>
</dbReference>
<feature type="domain" description="Glycosyl hydrolase family 13 catalytic" evidence="3">
    <location>
        <begin position="188"/>
        <end position="525"/>
    </location>
</feature>
<dbReference type="Proteomes" id="UP000719412">
    <property type="component" value="Unassembled WGS sequence"/>
</dbReference>
<sequence>MDKFLQVNTSSNLPGSPTNSFIADEVASICPLITPSPPTNDLINPLAEPSQPNYAIGDELATILQHHVQDDDKCAGDSASSSSSALAEPACTQLLNHRNNTYHHIVKDEHTATEETSGKVQPLQLTFRNPPENYFFMSWNWPLIRKVSLGMFLSGLVAMVALVIMMISTLPKTCDPHTEWYQGKVFYEIFPASFYASNRNRMYGDFKGIALKTDYIHSLGVGAVRLNSIFKTHNYPDDYKNVSTLVDVAPQLGNIDDLQKLIKDYLEPKNISLILDLPIFPVVKQLTHHHKHDLSNNTNSEPLVEFLKTDPVRDLVEEALIYWTSNGVNGFYLKGLEYFVDDPNLGHSLRRWKKIVGPDRPFIVSESVINMAPKEVINILLNNVDLVDVRLEVEKGLSAVTKQIDSIQNGTLFSRRGLPWVHWSLGDESSPTRLANILPYGNATLGATLLQLMLPGTPSIFYGNEIGLQQISDPEGDRKDQQHLHHFTFMAWEDKKQNVLPWIHGEKTHSEFDQARSVSEMVDLRRKSPAIFYNSIFKKGDNKANAEVVYSRDELLVVQRWYPRRKSYVVVNNLGNNTITKDLSTLLYTGIVVIGPRTNSKSESISFKNITEKVWSLAFADLVIVTKSAGEMKKMMKRLRKYVRKKSYFFIEVNVENTKMMVFSKRKRKSEGRKIERVKEFKYFGYTFNERATDKAHQRDSEESKQGSGMCLGNRRKRRGDFMRRMKMFESMIESVLIQEERRVPDIYGMLERKKKNMEKEREKYFQRNGYASEKVERLRAKGRWMNVELSERDKDTDKQERCERIKKKPDTRGSVRSV</sequence>
<dbReference type="EMBL" id="JABDTM020022835">
    <property type="protein sequence ID" value="KAH0815638.1"/>
    <property type="molecule type" value="Genomic_DNA"/>
</dbReference>
<dbReference type="InterPro" id="IPR017853">
    <property type="entry name" value="GH"/>
</dbReference>